<keyword evidence="2" id="KW-0343">GTPase activation</keyword>
<feature type="compositionally biased region" description="Pro residues" evidence="5">
    <location>
        <begin position="1231"/>
        <end position="1241"/>
    </location>
</feature>
<proteinExistence type="predicted"/>
<evidence type="ECO:0000256" key="3">
    <source>
        <dbReference type="ARBA" id="ARBA00022490"/>
    </source>
</evidence>
<feature type="region of interest" description="Disordered" evidence="5">
    <location>
        <begin position="1267"/>
        <end position="1301"/>
    </location>
</feature>
<gene>
    <name evidence="10" type="ORF">NP493_1127g00054</name>
</gene>
<keyword evidence="3" id="KW-0963">Cytoplasm</keyword>
<dbReference type="PROSITE" id="PS01179">
    <property type="entry name" value="PID"/>
    <property type="match status" value="1"/>
</dbReference>
<dbReference type="Gene3D" id="1.10.196.10">
    <property type="match status" value="1"/>
</dbReference>
<dbReference type="PROSITE" id="PS50106">
    <property type="entry name" value="PDZ"/>
    <property type="match status" value="1"/>
</dbReference>
<dbReference type="GO" id="GO:0005634">
    <property type="term" value="C:nucleus"/>
    <property type="evidence" value="ECO:0007669"/>
    <property type="project" value="TreeGrafter"/>
</dbReference>
<evidence type="ECO:0000256" key="4">
    <source>
        <dbReference type="ARBA" id="ARBA00022737"/>
    </source>
</evidence>
<dbReference type="PANTHER" id="PTHR45945:SF3">
    <property type="entry name" value="REGULATOR OF G-PROTEIN SIGNALING LOCO"/>
    <property type="match status" value="1"/>
</dbReference>
<evidence type="ECO:0000256" key="1">
    <source>
        <dbReference type="ARBA" id="ARBA00004496"/>
    </source>
</evidence>
<dbReference type="InterPro" id="IPR003116">
    <property type="entry name" value="RBD_dom"/>
</dbReference>
<evidence type="ECO:0000259" key="8">
    <source>
        <dbReference type="PROSITE" id="PS50132"/>
    </source>
</evidence>
<dbReference type="EMBL" id="JAODUO010001128">
    <property type="protein sequence ID" value="KAK2170865.1"/>
    <property type="molecule type" value="Genomic_DNA"/>
</dbReference>
<dbReference type="SUPFAM" id="SSF50729">
    <property type="entry name" value="PH domain-like"/>
    <property type="match status" value="1"/>
</dbReference>
<dbReference type="InterPro" id="IPR029071">
    <property type="entry name" value="Ubiquitin-like_domsf"/>
</dbReference>
<feature type="compositionally biased region" description="Low complexity" evidence="5">
    <location>
        <begin position="176"/>
        <end position="186"/>
    </location>
</feature>
<protein>
    <recommendedName>
        <fullName evidence="12">Regulator of G-protein signaling loco</fullName>
    </recommendedName>
</protein>
<dbReference type="Gene3D" id="1.10.167.10">
    <property type="entry name" value="Regulator of G-protein Signalling 4, domain 2"/>
    <property type="match status" value="1"/>
</dbReference>
<feature type="domain" description="PDZ" evidence="7">
    <location>
        <begin position="3"/>
        <end position="80"/>
    </location>
</feature>
<feature type="region of interest" description="Disordered" evidence="5">
    <location>
        <begin position="671"/>
        <end position="736"/>
    </location>
</feature>
<dbReference type="PRINTS" id="PR01301">
    <property type="entry name" value="RGSPROTEIN"/>
</dbReference>
<evidence type="ECO:0000259" key="7">
    <source>
        <dbReference type="PROSITE" id="PS50106"/>
    </source>
</evidence>
<dbReference type="CDD" id="cd06710">
    <property type="entry name" value="PDZ_RGS12-like"/>
    <property type="match status" value="1"/>
</dbReference>
<dbReference type="Pfam" id="PF02196">
    <property type="entry name" value="RBD"/>
    <property type="match status" value="1"/>
</dbReference>
<dbReference type="PANTHER" id="PTHR45945">
    <property type="entry name" value="REGULATOR OF G-PROTEIN SIGNALING LOCO"/>
    <property type="match status" value="1"/>
</dbReference>
<feature type="compositionally biased region" description="Polar residues" evidence="5">
    <location>
        <begin position="677"/>
        <end position="693"/>
    </location>
</feature>
<feature type="domain" description="RGS" evidence="8">
    <location>
        <begin position="751"/>
        <end position="867"/>
    </location>
</feature>
<dbReference type="Gene3D" id="3.10.20.90">
    <property type="entry name" value="Phosphatidylinositol 3-kinase Catalytic Subunit, Chain A, domain 1"/>
    <property type="match status" value="2"/>
</dbReference>
<feature type="region of interest" description="Disordered" evidence="5">
    <location>
        <begin position="1123"/>
        <end position="1157"/>
    </location>
</feature>
<feature type="region of interest" description="Disordered" evidence="5">
    <location>
        <begin position="885"/>
        <end position="919"/>
    </location>
</feature>
<dbReference type="InterPro" id="IPR036305">
    <property type="entry name" value="RGS_sf"/>
</dbReference>
<sequence>MRLIELLRSRAGYGFTISGQQPCVLSCIVAGSPADCAGLKTGDYLMVVNGLNVSNASHDDVVRLIGSSLESLTLEIAENYNSSDSSEEDFQIRPKSKYPNRRGRRVQGRKDHRFGDGGDPELLGGVLSDRYNRLGGLHPEMDDISEAQDLQPHWQRVEQTQHRLAPPAASLKYRGQQQQQQQQQQQSRPKHTIITRETRLGIPKSCRQMEGGPRVATASITSLRSSQDAFVPVHKSGEIQRPPLGRRYQASDLPLETLRAMVGYVGSIEMPAVSRPPSWRTQSLKGAVRRLRIEQKMHTSVLMHVNSDGVHLLNALGKTIAHYPADNIVSCGMCPDDKRFFGLMTLHRSDANGDGTQGSTCHVFSIDPQLNRHSTHVQKAASFKVQCTMNPTTHCCAEFPPSTTVILRMVSRLCCNVDDAVDDADLAQMELSEDRAANRYLSNSSTSDSGVGCVSREATVVSNKVCVIEMPVETDMVKSEPVHSHTKSTCQLTTKYSCSSAKDAVRVSLATSSCDTTVENSPVFYTCSDVYHSGGSHAQRGRPDPHLQSHSKRPRPTEAQRSHVQVAVQKALPVTRHPFDTDATHFRLPGTVYHNAPMQPPPVPAKLPRGVLKKTPREDVPPPIRPPPGMVMVSTPQPRVNSRITKFNRPKSTPPFMTADHWEVAEAVDYESDPGDSFTTGRSDASIASTTLPRSRRSRQFANDTSLVGEQSSSKSSKQPGAAVRSENSEVGGAEQCDGPPAGCAASWAVNFDNLLSSKSGLAAFTDFLKKEFSEENINFWNRCEHYKLIQDNEQRCKEAQEIFGCHLAANASDPVNVDSFAQQETQRGLQEAAPQLFNAAQRQIYQLMKHDSYVRFLKSDQYKSCIMAAMEGKQLPYPGNLVDGSTVPDKVDNTKKIKKSKSTTAAGEGGDERRRRSLLPWVRNRSEKRLSRIATDSDLQRFVDGPRQDSVDGTKGQADLVDFSQMCQQLKAATQEAAVDGVTKEVFCRVCLPGDTTTVISPVAGQSLLTALVKVCERRKLCLAQYDVQYLDSDKLVDLTKDVSTLGCMEVRLVRRIVFRVDLPTKSLAVKAAPEKAIKDVLKPVLLRYGIKPNNIIVYLWSSGAVVNQEVSVQTVDNQRLLVKSPQDSSKSTGGSTNNAMKPPIGRSRVDSGSGRSVDGVQWLATHTQLFKDIRAGSPMLHFDETGVWDPDRKPDKKPEGAPKNHGLFGLIRKNSMGEKDGKASKGKMKPPPSGNPIRPPIRGSRLDAEDERFLELLSRVQGRQLDDQRGLKPHDLQLPDFLKPNRPEEARPGSPTRESTVSAYCLGAFHPPPGGSTANGGRHSCLGLTAVSNADTSVMSASSGGQIQFMDESFSQDGILPGHDEAEAYFTRPAEPLHQGALSDLTHPLGGDREHRADGGSLQIYIRSQIASRSVQGILGNQPHSQQSDEGMSHRSLQSFGLRGDIKTEKTSSEFCVNNTDDFKYQALQHRVTSTVDAMEVDANSTPDTASSYVTCDGVDNHFMPLFNDDNAMDAEPSTPSPTTHDLILMSESSPEATSTHSETSDVAPTTVSILKKWVADKVTEGEGENKTKKNLMFAECEANGDIQVSFV</sequence>
<dbReference type="Gene3D" id="2.30.42.10">
    <property type="match status" value="1"/>
</dbReference>
<feature type="domain" description="PID" evidence="6">
    <location>
        <begin position="262"/>
        <end position="364"/>
    </location>
</feature>
<dbReference type="InterPro" id="IPR036034">
    <property type="entry name" value="PDZ_sf"/>
</dbReference>
<dbReference type="SUPFAM" id="SSF48097">
    <property type="entry name" value="Regulator of G-protein signaling, RGS"/>
    <property type="match status" value="1"/>
</dbReference>
<organism evidence="10 11">
    <name type="scientific">Ridgeia piscesae</name>
    <name type="common">Tubeworm</name>
    <dbReference type="NCBI Taxonomy" id="27915"/>
    <lineage>
        <taxon>Eukaryota</taxon>
        <taxon>Metazoa</taxon>
        <taxon>Spiralia</taxon>
        <taxon>Lophotrochozoa</taxon>
        <taxon>Annelida</taxon>
        <taxon>Polychaeta</taxon>
        <taxon>Sedentaria</taxon>
        <taxon>Canalipalpata</taxon>
        <taxon>Sabellida</taxon>
        <taxon>Siboglinidae</taxon>
        <taxon>Ridgeia</taxon>
    </lineage>
</organism>
<dbReference type="InterPro" id="IPR006020">
    <property type="entry name" value="PTB/PI_dom"/>
</dbReference>
<evidence type="ECO:0000259" key="9">
    <source>
        <dbReference type="PROSITE" id="PS50898"/>
    </source>
</evidence>
<dbReference type="Proteomes" id="UP001209878">
    <property type="component" value="Unassembled WGS sequence"/>
</dbReference>
<comment type="caution">
    <text evidence="10">The sequence shown here is derived from an EMBL/GenBank/DDBJ whole genome shotgun (WGS) entry which is preliminary data.</text>
</comment>
<feature type="region of interest" description="Disordered" evidence="5">
    <location>
        <begin position="1184"/>
        <end position="1248"/>
    </location>
</feature>
<dbReference type="Pfam" id="PF00640">
    <property type="entry name" value="PID"/>
    <property type="match status" value="1"/>
</dbReference>
<feature type="region of interest" description="Disordered" evidence="5">
    <location>
        <begin position="534"/>
        <end position="563"/>
    </location>
</feature>
<dbReference type="InterPro" id="IPR016137">
    <property type="entry name" value="RGS"/>
</dbReference>
<evidence type="ECO:0000259" key="6">
    <source>
        <dbReference type="PROSITE" id="PS01179"/>
    </source>
</evidence>
<dbReference type="SUPFAM" id="SSF50156">
    <property type="entry name" value="PDZ domain-like"/>
    <property type="match status" value="1"/>
</dbReference>
<dbReference type="PROSITE" id="PS50898">
    <property type="entry name" value="RBD"/>
    <property type="match status" value="1"/>
</dbReference>
<feature type="compositionally biased region" description="Basic and acidic residues" evidence="5">
    <location>
        <begin position="1184"/>
        <end position="1204"/>
    </location>
</feature>
<evidence type="ECO:0000256" key="5">
    <source>
        <dbReference type="SAM" id="MobiDB-lite"/>
    </source>
</evidence>
<dbReference type="PROSITE" id="PS50877">
    <property type="entry name" value="GOLOCO"/>
    <property type="match status" value="1"/>
</dbReference>
<evidence type="ECO:0008006" key="12">
    <source>
        <dbReference type="Google" id="ProtNLM"/>
    </source>
</evidence>
<dbReference type="GO" id="GO:0005737">
    <property type="term" value="C:cytoplasm"/>
    <property type="evidence" value="ECO:0007669"/>
    <property type="project" value="UniProtKB-SubCell"/>
</dbReference>
<dbReference type="Gene3D" id="2.30.29.30">
    <property type="entry name" value="Pleckstrin-homology domain (PH domain)/Phosphotyrosine-binding domain (PTB)"/>
    <property type="match status" value="1"/>
</dbReference>
<dbReference type="Pfam" id="PF00615">
    <property type="entry name" value="RGS"/>
    <property type="match status" value="1"/>
</dbReference>
<dbReference type="InterPro" id="IPR046995">
    <property type="entry name" value="RGS10/12/14-like"/>
</dbReference>
<dbReference type="SMART" id="SM00228">
    <property type="entry name" value="PDZ"/>
    <property type="match status" value="1"/>
</dbReference>
<feature type="region of interest" description="Disordered" evidence="5">
    <location>
        <begin position="83"/>
        <end position="122"/>
    </location>
</feature>
<feature type="compositionally biased region" description="Polar residues" evidence="5">
    <location>
        <begin position="1127"/>
        <end position="1141"/>
    </location>
</feature>
<dbReference type="InterPro" id="IPR011993">
    <property type="entry name" value="PH-like_dom_sf"/>
</dbReference>
<feature type="compositionally biased region" description="Basic and acidic residues" evidence="5">
    <location>
        <begin position="1267"/>
        <end position="1293"/>
    </location>
</feature>
<dbReference type="GO" id="GO:0005096">
    <property type="term" value="F:GTPase activator activity"/>
    <property type="evidence" value="ECO:0007669"/>
    <property type="project" value="UniProtKB-KW"/>
</dbReference>
<evidence type="ECO:0000256" key="2">
    <source>
        <dbReference type="ARBA" id="ARBA00022468"/>
    </source>
</evidence>
<dbReference type="SMART" id="SM00390">
    <property type="entry name" value="GoLoco"/>
    <property type="match status" value="1"/>
</dbReference>
<feature type="compositionally biased region" description="Polar residues" evidence="5">
    <location>
        <begin position="700"/>
        <end position="719"/>
    </location>
</feature>
<dbReference type="SMART" id="SM00462">
    <property type="entry name" value="PTB"/>
    <property type="match status" value="1"/>
</dbReference>
<dbReference type="FunFam" id="1.10.167.10:FF:000001">
    <property type="entry name" value="Putative regulator of g-protein signaling 12"/>
    <property type="match status" value="1"/>
</dbReference>
<dbReference type="GO" id="GO:0008277">
    <property type="term" value="P:regulation of G protein-coupled receptor signaling pathway"/>
    <property type="evidence" value="ECO:0007669"/>
    <property type="project" value="TreeGrafter"/>
</dbReference>
<name>A0AAD9KHH1_RIDPI</name>
<feature type="region of interest" description="Disordered" evidence="5">
    <location>
        <begin position="616"/>
        <end position="636"/>
    </location>
</feature>
<dbReference type="GO" id="GO:0005886">
    <property type="term" value="C:plasma membrane"/>
    <property type="evidence" value="ECO:0007669"/>
    <property type="project" value="TreeGrafter"/>
</dbReference>
<dbReference type="InterPro" id="IPR001478">
    <property type="entry name" value="PDZ"/>
</dbReference>
<keyword evidence="11" id="KW-1185">Reference proteome</keyword>
<evidence type="ECO:0000313" key="10">
    <source>
        <dbReference type="EMBL" id="KAK2170865.1"/>
    </source>
</evidence>
<feature type="compositionally biased region" description="Basic residues" evidence="5">
    <location>
        <begin position="94"/>
        <end position="112"/>
    </location>
</feature>
<dbReference type="SUPFAM" id="SSF54236">
    <property type="entry name" value="Ubiquitin-like"/>
    <property type="match status" value="2"/>
</dbReference>
<feature type="region of interest" description="Disordered" evidence="5">
    <location>
        <begin position="168"/>
        <end position="193"/>
    </location>
</feature>
<evidence type="ECO:0000313" key="11">
    <source>
        <dbReference type="Proteomes" id="UP001209878"/>
    </source>
</evidence>
<keyword evidence="4" id="KW-0677">Repeat</keyword>
<comment type="subcellular location">
    <subcellularLocation>
        <location evidence="1">Cytoplasm</location>
    </subcellularLocation>
</comment>
<dbReference type="SMART" id="SM00315">
    <property type="entry name" value="RGS"/>
    <property type="match status" value="1"/>
</dbReference>
<dbReference type="GO" id="GO:0007165">
    <property type="term" value="P:signal transduction"/>
    <property type="evidence" value="ECO:0007669"/>
    <property type="project" value="InterPro"/>
</dbReference>
<accession>A0AAD9KHH1</accession>
<dbReference type="PROSITE" id="PS50132">
    <property type="entry name" value="RGS"/>
    <property type="match status" value="1"/>
</dbReference>
<dbReference type="Pfam" id="PF00595">
    <property type="entry name" value="PDZ"/>
    <property type="match status" value="1"/>
</dbReference>
<dbReference type="InterPro" id="IPR044926">
    <property type="entry name" value="RGS_subdomain_2"/>
</dbReference>
<dbReference type="InterPro" id="IPR003109">
    <property type="entry name" value="GoLoco_motif"/>
</dbReference>
<reference evidence="10" key="1">
    <citation type="journal article" date="2023" name="Mol. Biol. Evol.">
        <title>Third-Generation Sequencing Reveals the Adaptive Role of the Epigenome in Three Deep-Sea Polychaetes.</title>
        <authorList>
            <person name="Perez M."/>
            <person name="Aroh O."/>
            <person name="Sun Y."/>
            <person name="Lan Y."/>
            <person name="Juniper S.K."/>
            <person name="Young C.R."/>
            <person name="Angers B."/>
            <person name="Qian P.Y."/>
        </authorList>
    </citation>
    <scope>NUCLEOTIDE SEQUENCE</scope>
    <source>
        <strain evidence="10">R07B-5</strain>
    </source>
</reference>
<feature type="domain" description="RBD" evidence="9">
    <location>
        <begin position="987"/>
        <end position="1057"/>
    </location>
</feature>
<dbReference type="InterPro" id="IPR024066">
    <property type="entry name" value="RGS_subdom1/3"/>
</dbReference>
<dbReference type="SMART" id="SM00455">
    <property type="entry name" value="RBD"/>
    <property type="match status" value="2"/>
</dbReference>